<dbReference type="RefSeq" id="YP_008003557.1">
    <property type="nucleotide sequence ID" value="NC_021246.1"/>
</dbReference>
<keyword evidence="2" id="KW-1185">Reference proteome</keyword>
<evidence type="ECO:0000313" key="1">
    <source>
        <dbReference type="EMBL" id="CCU56238.1"/>
    </source>
</evidence>
<sequence length="66" mass="7462">MNINVDELIDFQGAKTEVSLVDRKKKIGKMISNLINSNDSLNKQISKNNSMLKDLLSSLKKYDCCL</sequence>
<name>A0A916KQ51_9POXV</name>
<evidence type="ECO:0000313" key="2">
    <source>
        <dbReference type="Proteomes" id="UP000792671"/>
    </source>
</evidence>
<dbReference type="KEGG" id="vg:15613662"/>
<organism evidence="1 2">
    <name type="scientific">Mythimna separata entomopoxvirus 'L'</name>
    <dbReference type="NCBI Taxonomy" id="1293572"/>
    <lineage>
        <taxon>Viruses</taxon>
        <taxon>Varidnaviria</taxon>
        <taxon>Bamfordvirae</taxon>
        <taxon>Nucleocytoviricota</taxon>
        <taxon>Pokkesviricetes</taxon>
        <taxon>Chitovirales</taxon>
        <taxon>Poxviridae</taxon>
        <taxon>Entomopoxvirinae</taxon>
        <taxon>Betaentomopoxvirus</taxon>
        <taxon>Betaentomopoxvirus mseparata</taxon>
        <taxon>Mythimna separata entomopoxvirus</taxon>
    </lineage>
</organism>
<dbReference type="EMBL" id="HF679134">
    <property type="protein sequence ID" value="CCU56238.1"/>
    <property type="molecule type" value="Genomic_DNA"/>
</dbReference>
<proteinExistence type="predicted"/>
<accession>A0A916KQ51</accession>
<protein>
    <submittedName>
        <fullName evidence="1">Uncharacterized protein</fullName>
    </submittedName>
</protein>
<gene>
    <name evidence="1" type="ORF">MYSEV_040</name>
</gene>
<reference evidence="1 2" key="1">
    <citation type="journal article" date="2013" name="J. Virol.">
        <title>New Insights into the Evolution of Entomopoxvirinae from the Complete Genome Sequences of Four Entomopoxviruses Infecting Adoxophyes honmai, Choristoneura biennis, Choristoneura rosaceana, and Mythimna separata.</title>
        <authorList>
            <person name="Theze J."/>
            <person name="Takatsuka J."/>
            <person name="Li Z."/>
            <person name="Gallais J."/>
            <person name="Doucet D."/>
            <person name="Arif B."/>
            <person name="Nakai M."/>
            <person name="Herniou E.A."/>
        </authorList>
    </citation>
    <scope>NUCLEOTIDE SEQUENCE [LARGE SCALE GENOMIC DNA]</scope>
</reference>
<dbReference type="Proteomes" id="UP000792671">
    <property type="component" value="Genome"/>
</dbReference>
<dbReference type="GeneID" id="15613662"/>